<feature type="non-terminal residue" evidence="1">
    <location>
        <position position="1"/>
    </location>
</feature>
<dbReference type="InterPro" id="IPR027417">
    <property type="entry name" value="P-loop_NTPase"/>
</dbReference>
<organism evidence="1 2">
    <name type="scientific">Dovyalis caffra</name>
    <dbReference type="NCBI Taxonomy" id="77055"/>
    <lineage>
        <taxon>Eukaryota</taxon>
        <taxon>Viridiplantae</taxon>
        <taxon>Streptophyta</taxon>
        <taxon>Embryophyta</taxon>
        <taxon>Tracheophyta</taxon>
        <taxon>Spermatophyta</taxon>
        <taxon>Magnoliopsida</taxon>
        <taxon>eudicotyledons</taxon>
        <taxon>Gunneridae</taxon>
        <taxon>Pentapetalae</taxon>
        <taxon>rosids</taxon>
        <taxon>fabids</taxon>
        <taxon>Malpighiales</taxon>
        <taxon>Salicaceae</taxon>
        <taxon>Flacourtieae</taxon>
        <taxon>Dovyalis</taxon>
    </lineage>
</organism>
<dbReference type="AlphaFoldDB" id="A0AAV1R467"/>
<dbReference type="EMBL" id="CAWUPB010000858">
    <property type="protein sequence ID" value="CAK7327800.1"/>
    <property type="molecule type" value="Genomic_DNA"/>
</dbReference>
<dbReference type="SUPFAM" id="SSF52540">
    <property type="entry name" value="P-loop containing nucleoside triphosphate hydrolases"/>
    <property type="match status" value="1"/>
</dbReference>
<dbReference type="Proteomes" id="UP001314170">
    <property type="component" value="Unassembled WGS sequence"/>
</dbReference>
<keyword evidence="2" id="KW-1185">Reference proteome</keyword>
<evidence type="ECO:0000313" key="1">
    <source>
        <dbReference type="EMBL" id="CAK7327800.1"/>
    </source>
</evidence>
<gene>
    <name evidence="1" type="ORF">DCAF_LOCUS5516</name>
</gene>
<sequence>KAFKFEFEGKCPKDLEELSHNIARRSGGLPLVIMVVGGLLATKEMVVLEWKELLDSVVSTCAQDPTIYGWA</sequence>
<dbReference type="InterPro" id="IPR042197">
    <property type="entry name" value="Apaf_helical"/>
</dbReference>
<dbReference type="Gene3D" id="1.10.8.430">
    <property type="entry name" value="Helical domain of apoptotic protease-activating factors"/>
    <property type="match status" value="1"/>
</dbReference>
<protein>
    <recommendedName>
        <fullName evidence="3">NB-ARC domain-containing protein</fullName>
    </recommendedName>
</protein>
<accession>A0AAV1R467</accession>
<proteinExistence type="predicted"/>
<name>A0AAV1R467_9ROSI</name>
<comment type="caution">
    <text evidence="1">The sequence shown here is derived from an EMBL/GenBank/DDBJ whole genome shotgun (WGS) entry which is preliminary data.</text>
</comment>
<evidence type="ECO:0000313" key="2">
    <source>
        <dbReference type="Proteomes" id="UP001314170"/>
    </source>
</evidence>
<evidence type="ECO:0008006" key="3">
    <source>
        <dbReference type="Google" id="ProtNLM"/>
    </source>
</evidence>
<reference evidence="1 2" key="1">
    <citation type="submission" date="2024-01" db="EMBL/GenBank/DDBJ databases">
        <authorList>
            <person name="Waweru B."/>
        </authorList>
    </citation>
    <scope>NUCLEOTIDE SEQUENCE [LARGE SCALE GENOMIC DNA]</scope>
</reference>
<dbReference type="GO" id="GO:0043531">
    <property type="term" value="F:ADP binding"/>
    <property type="evidence" value="ECO:0007669"/>
    <property type="project" value="InterPro"/>
</dbReference>